<accession>A0A242KFT3</accession>
<dbReference type="InterPro" id="IPR007737">
    <property type="entry name" value="Mga_HTH"/>
</dbReference>
<proteinExistence type="predicted"/>
<gene>
    <name evidence="4" type="ORF">A5802_003333</name>
</gene>
<dbReference type="PANTHER" id="PTHR30185:SF18">
    <property type="entry name" value="TRANSCRIPTIONAL REGULATOR MTLR"/>
    <property type="match status" value="1"/>
</dbReference>
<reference evidence="4 5" key="1">
    <citation type="submission" date="2017-05" db="EMBL/GenBank/DDBJ databases">
        <title>The Genome Sequence of Enterococcus mundtii 6B1_DIV0119.</title>
        <authorList>
            <consortium name="The Broad Institute Genomics Platform"/>
            <consortium name="The Broad Institute Genomic Center for Infectious Diseases"/>
            <person name="Earl A."/>
            <person name="Manson A."/>
            <person name="Schwartman J."/>
            <person name="Gilmore M."/>
            <person name="Abouelleil A."/>
            <person name="Cao P."/>
            <person name="Chapman S."/>
            <person name="Cusick C."/>
            <person name="Shea T."/>
            <person name="Young S."/>
            <person name="Neafsey D."/>
            <person name="Nusbaum C."/>
            <person name="Birren B."/>
        </authorList>
    </citation>
    <scope>NUCLEOTIDE SEQUENCE [LARGE SCALE GENOMIC DNA]</scope>
    <source>
        <strain evidence="4 5">6B1_DIV0119</strain>
    </source>
</reference>
<comment type="caution">
    <text evidence="4">The sequence shown here is derived from an EMBL/GenBank/DDBJ whole genome shotgun (WGS) entry which is preliminary data.</text>
</comment>
<organism evidence="4 5">
    <name type="scientific">Enterococcus mundtii</name>
    <dbReference type="NCBI Taxonomy" id="53346"/>
    <lineage>
        <taxon>Bacteria</taxon>
        <taxon>Bacillati</taxon>
        <taxon>Bacillota</taxon>
        <taxon>Bacilli</taxon>
        <taxon>Lactobacillales</taxon>
        <taxon>Enterococcaceae</taxon>
        <taxon>Enterococcus</taxon>
    </lineage>
</organism>
<evidence type="ECO:0000313" key="5">
    <source>
        <dbReference type="Proteomes" id="UP000195024"/>
    </source>
</evidence>
<dbReference type="EMBL" id="NGMS01000009">
    <property type="protein sequence ID" value="OTP19929.1"/>
    <property type="molecule type" value="Genomic_DNA"/>
</dbReference>
<evidence type="ECO:0000313" key="4">
    <source>
        <dbReference type="EMBL" id="OTP19929.1"/>
    </source>
</evidence>
<feature type="domain" description="Mga helix-turn-helix" evidence="3">
    <location>
        <begin position="74"/>
        <end position="155"/>
    </location>
</feature>
<dbReference type="RefSeq" id="WP_086335719.1">
    <property type="nucleotide sequence ID" value="NZ_NGMS01000009.1"/>
</dbReference>
<sequence>MKEILSKKHRVQFSIMTLFLERKCVSLKEMEEFFGISEVTLLSYIQELEEITGFYQLQRKKNLFFLVKTHRTNYSAICSYFYRESLPFKFIETVFLHPFIKTEEIIKKMNISKSTLNRMKKHLQSPLNEHGLTISDSPFHFEGDFHSVCAFIVCYMYEKYDFLNEFIKTEENLLLDHLTEPFLKLPQIEGIQDEQRLRVWIWSIIKLSKHYPEYFHEQKNKEYKFSGFLISDPRFEAVFSVKFHGYCYSTLSKLYAYLEKHQLSDADTRKKQAVSEFVSAVYAYFGEKSKFENDQLIDTVFLLHRGRNYILNNEKERFVIEFFQRNGCFSQEASHVIEVCLKNLKNTINNRYLYFEILYILLTHEKRLIDILIKRQEKKKVAVLYTYDKEHSHMVARRLGEIFAHYLEFTVVEVIDPFSIEDMLKRYDFCITNLSTIHHPNCIITDIFPNDGDIEYLDQLFRKSIRQPFIEELKRAIKNE</sequence>
<protein>
    <recommendedName>
        <fullName evidence="3">Mga helix-turn-helix domain-containing protein</fullName>
    </recommendedName>
</protein>
<evidence type="ECO:0000256" key="1">
    <source>
        <dbReference type="ARBA" id="ARBA00023015"/>
    </source>
</evidence>
<dbReference type="Pfam" id="PF05043">
    <property type="entry name" value="Mga"/>
    <property type="match status" value="1"/>
</dbReference>
<dbReference type="PANTHER" id="PTHR30185">
    <property type="entry name" value="CRYPTIC BETA-GLUCOSIDE BGL OPERON ANTITERMINATOR"/>
    <property type="match status" value="1"/>
</dbReference>
<name>A0A242KFT3_ENTMU</name>
<evidence type="ECO:0000259" key="3">
    <source>
        <dbReference type="Pfam" id="PF05043"/>
    </source>
</evidence>
<keyword evidence="1" id="KW-0805">Transcription regulation</keyword>
<dbReference type="Proteomes" id="UP000195024">
    <property type="component" value="Unassembled WGS sequence"/>
</dbReference>
<evidence type="ECO:0000256" key="2">
    <source>
        <dbReference type="ARBA" id="ARBA00023163"/>
    </source>
</evidence>
<keyword evidence="2" id="KW-0804">Transcription</keyword>
<dbReference type="InterPro" id="IPR050661">
    <property type="entry name" value="BglG_antiterminators"/>
</dbReference>
<dbReference type="AlphaFoldDB" id="A0A242KFT3"/>
<dbReference type="InterPro" id="IPR036388">
    <property type="entry name" value="WH-like_DNA-bd_sf"/>
</dbReference>
<dbReference type="Gene3D" id="1.10.10.10">
    <property type="entry name" value="Winged helix-like DNA-binding domain superfamily/Winged helix DNA-binding domain"/>
    <property type="match status" value="1"/>
</dbReference>